<evidence type="ECO:0000259" key="14">
    <source>
        <dbReference type="PROSITE" id="PS50109"/>
    </source>
</evidence>
<evidence type="ECO:0000259" key="17">
    <source>
        <dbReference type="PROSITE" id="PS50113"/>
    </source>
</evidence>
<dbReference type="Gene3D" id="3.30.450.20">
    <property type="entry name" value="PAS domain"/>
    <property type="match status" value="2"/>
</dbReference>
<dbReference type="SMART" id="SM00388">
    <property type="entry name" value="HisKA"/>
    <property type="match status" value="1"/>
</dbReference>
<dbReference type="GO" id="GO:0005524">
    <property type="term" value="F:ATP binding"/>
    <property type="evidence" value="ECO:0007669"/>
    <property type="project" value="UniProtKB-KW"/>
</dbReference>
<dbReference type="CDD" id="cd16922">
    <property type="entry name" value="HATPase_EvgS-ArcB-TorS-like"/>
    <property type="match status" value="1"/>
</dbReference>
<evidence type="ECO:0000256" key="5">
    <source>
        <dbReference type="ARBA" id="ARBA00022553"/>
    </source>
</evidence>
<dbReference type="PROSITE" id="PS50113">
    <property type="entry name" value="PAC"/>
    <property type="match status" value="1"/>
</dbReference>
<dbReference type="InterPro" id="IPR003661">
    <property type="entry name" value="HisK_dim/P_dom"/>
</dbReference>
<dbReference type="PROSITE" id="PS50112">
    <property type="entry name" value="PAS"/>
    <property type="match status" value="1"/>
</dbReference>
<evidence type="ECO:0000259" key="15">
    <source>
        <dbReference type="PROSITE" id="PS50110"/>
    </source>
</evidence>
<sequence>MSKKSSPDLQKIIEKQEQEIQRLKESESKIREIVESLGYIVYEFDLKWNFVYANEVFLELIGYSKKDLQKKLYWEIIRKDYKDEIFNFYKFQISQKKQNSYYEFPIINKEEQEIWIGQNMELTLENDEVKSIKAVAKDITVQKKAERNELKGFVESAPAAIAMLDPELRYIAASEKWYDDYRLKKKNIINKSYFEIFPDLPTSWKNILQRGLQGAIESEDEEQIVSKDGTVTWIKWEIRPWFTINKEIGGIIIMTEDITIRKIQEEELRIAKEKAIKASEAKAEFLSIMSHEIRTPLNAIIGMSQLLIGESPQEDQMENLSVLKFSADNLLVLINDILDYSKIEAGKIALEEAPFSLKNLVTGIRQSLLLKTKEKNIQFKVSYDIDVPEMLVGDQVRLGQILTNLISNAIKFTNEGHVKLDVALQEEHDDSISIYFSVEDTGIGIHKDRLEHIFQSFSQAEADIVRKYGGTGLGLSIIKGLLELFNSRIEVESELGKGSKFYFTLKFKKCDESFTDTVIVNQFKFDENLKFDKMDLLLVEDNEVNQLIASKFLNKWNISVDFAENGEIALEKVKKKDYDLVLMDLHMPVMDGYQATAAIRGLNHNKYQQLPIIALSASASLSEKNKAFAMGMNDYVPKPFNPSDLYKKINKYTQKSAPVDNKKKMLDKDQNNLVNFVKLDELVKDNSQFLRELCDSYFKMLNKFKIDYKEALTKTDIKKFNEITHNIISTVKFFEINMLEKEISKAKKYVKNKNIKKEILNKSIKAVERICTSVEDVIRSKYQLAG</sequence>
<dbReference type="SMART" id="SM00091">
    <property type="entry name" value="PAS"/>
    <property type="match status" value="2"/>
</dbReference>
<dbReference type="InterPro" id="IPR001789">
    <property type="entry name" value="Sig_transdc_resp-reg_receiver"/>
</dbReference>
<dbReference type="Pfam" id="PF13426">
    <property type="entry name" value="PAS_9"/>
    <property type="match status" value="1"/>
</dbReference>
<keyword evidence="19" id="KW-1185">Reference proteome</keyword>
<evidence type="ECO:0000256" key="9">
    <source>
        <dbReference type="ARBA" id="ARBA00022989"/>
    </source>
</evidence>
<comment type="catalytic activity">
    <reaction evidence="1">
        <text>ATP + protein L-histidine = ADP + protein N-phospho-L-histidine.</text>
        <dbReference type="EC" id="2.7.13.3"/>
    </reaction>
</comment>
<dbReference type="PANTHER" id="PTHR45339">
    <property type="entry name" value="HYBRID SIGNAL TRANSDUCTION HISTIDINE KINASE J"/>
    <property type="match status" value="1"/>
</dbReference>
<keyword evidence="4" id="KW-1003">Cell membrane</keyword>
<dbReference type="InterPro" id="IPR036890">
    <property type="entry name" value="HATPase_C_sf"/>
</dbReference>
<dbReference type="InterPro" id="IPR003594">
    <property type="entry name" value="HATPase_dom"/>
</dbReference>
<accession>A0ABT8KVM3</accession>
<proteinExistence type="predicted"/>
<dbReference type="Gene3D" id="3.30.565.10">
    <property type="entry name" value="Histidine kinase-like ATPase, C-terminal domain"/>
    <property type="match status" value="1"/>
</dbReference>
<evidence type="ECO:0000256" key="6">
    <source>
        <dbReference type="ARBA" id="ARBA00022692"/>
    </source>
</evidence>
<evidence type="ECO:0000256" key="8">
    <source>
        <dbReference type="ARBA" id="ARBA00022840"/>
    </source>
</evidence>
<dbReference type="InterPro" id="IPR000014">
    <property type="entry name" value="PAS"/>
</dbReference>
<comment type="caution">
    <text evidence="18">The sequence shown here is derived from an EMBL/GenBank/DDBJ whole genome shotgun (WGS) entry which is preliminary data.</text>
</comment>
<keyword evidence="8 18" id="KW-0067">ATP-binding</keyword>
<keyword evidence="11" id="KW-0472">Membrane</keyword>
<evidence type="ECO:0000256" key="1">
    <source>
        <dbReference type="ARBA" id="ARBA00000085"/>
    </source>
</evidence>
<dbReference type="CDD" id="cd00130">
    <property type="entry name" value="PAS"/>
    <property type="match status" value="2"/>
</dbReference>
<organism evidence="18 19">
    <name type="scientific">Splendidivirga corallicola</name>
    <dbReference type="NCBI Taxonomy" id="3051826"/>
    <lineage>
        <taxon>Bacteria</taxon>
        <taxon>Pseudomonadati</taxon>
        <taxon>Bacteroidota</taxon>
        <taxon>Cytophagia</taxon>
        <taxon>Cytophagales</taxon>
        <taxon>Splendidivirgaceae</taxon>
        <taxon>Splendidivirga</taxon>
    </lineage>
</organism>
<dbReference type="CDD" id="cd17546">
    <property type="entry name" value="REC_hyHK_CKI1_RcsC-like"/>
    <property type="match status" value="1"/>
</dbReference>
<reference evidence="18" key="1">
    <citation type="submission" date="2023-06" db="EMBL/GenBank/DDBJ databases">
        <title>Genomic of Parafulvivirga corallium.</title>
        <authorList>
            <person name="Wang G."/>
        </authorList>
    </citation>
    <scope>NUCLEOTIDE SEQUENCE</scope>
    <source>
        <strain evidence="18">BMA10</strain>
    </source>
</reference>
<dbReference type="EMBL" id="JAUJEA010000013">
    <property type="protein sequence ID" value="MDN5204830.1"/>
    <property type="molecule type" value="Genomic_DNA"/>
</dbReference>
<dbReference type="InterPro" id="IPR011006">
    <property type="entry name" value="CheY-like_superfamily"/>
</dbReference>
<keyword evidence="13" id="KW-0175">Coiled coil</keyword>
<dbReference type="InterPro" id="IPR036097">
    <property type="entry name" value="HisK_dim/P_sf"/>
</dbReference>
<dbReference type="Gene3D" id="1.10.287.130">
    <property type="match status" value="1"/>
</dbReference>
<gene>
    <name evidence="18" type="ORF">QQ008_25795</name>
</gene>
<feature type="domain" description="PAS" evidence="16">
    <location>
        <begin position="26"/>
        <end position="96"/>
    </location>
</feature>
<evidence type="ECO:0000256" key="12">
    <source>
        <dbReference type="PROSITE-ProRule" id="PRU00169"/>
    </source>
</evidence>
<dbReference type="SUPFAM" id="SSF47384">
    <property type="entry name" value="Homodimeric domain of signal transducing histidine kinase"/>
    <property type="match status" value="1"/>
</dbReference>
<keyword evidence="10" id="KW-0902">Two-component regulatory system</keyword>
<evidence type="ECO:0000256" key="4">
    <source>
        <dbReference type="ARBA" id="ARBA00022475"/>
    </source>
</evidence>
<dbReference type="InterPro" id="IPR005467">
    <property type="entry name" value="His_kinase_dom"/>
</dbReference>
<evidence type="ECO:0000256" key="7">
    <source>
        <dbReference type="ARBA" id="ARBA00022741"/>
    </source>
</evidence>
<keyword evidence="6" id="KW-0812">Transmembrane</keyword>
<dbReference type="EC" id="2.7.13.3" evidence="3"/>
<dbReference type="SMART" id="SM00387">
    <property type="entry name" value="HATPase_c"/>
    <property type="match status" value="1"/>
</dbReference>
<dbReference type="SMART" id="SM00448">
    <property type="entry name" value="REC"/>
    <property type="match status" value="1"/>
</dbReference>
<dbReference type="Pfam" id="PF00512">
    <property type="entry name" value="HisKA"/>
    <property type="match status" value="1"/>
</dbReference>
<evidence type="ECO:0000256" key="3">
    <source>
        <dbReference type="ARBA" id="ARBA00012438"/>
    </source>
</evidence>
<dbReference type="PROSITE" id="PS50110">
    <property type="entry name" value="RESPONSE_REGULATORY"/>
    <property type="match status" value="1"/>
</dbReference>
<dbReference type="Gene3D" id="3.40.50.2300">
    <property type="match status" value="1"/>
</dbReference>
<dbReference type="PROSITE" id="PS50109">
    <property type="entry name" value="HIS_KIN"/>
    <property type="match status" value="1"/>
</dbReference>
<dbReference type="NCBIfam" id="TIGR00229">
    <property type="entry name" value="sensory_box"/>
    <property type="match status" value="2"/>
</dbReference>
<dbReference type="RefSeq" id="WP_346754854.1">
    <property type="nucleotide sequence ID" value="NZ_JAUJEA010000013.1"/>
</dbReference>
<feature type="modified residue" description="4-aspartylphosphate" evidence="12">
    <location>
        <position position="584"/>
    </location>
</feature>
<evidence type="ECO:0000256" key="2">
    <source>
        <dbReference type="ARBA" id="ARBA00004651"/>
    </source>
</evidence>
<feature type="coiled-coil region" evidence="13">
    <location>
        <begin position="6"/>
        <end position="33"/>
    </location>
</feature>
<evidence type="ECO:0000313" key="19">
    <source>
        <dbReference type="Proteomes" id="UP001172082"/>
    </source>
</evidence>
<comment type="subcellular location">
    <subcellularLocation>
        <location evidence="2">Cell membrane</location>
        <topology evidence="2">Multi-pass membrane protein</topology>
    </subcellularLocation>
</comment>
<dbReference type="Pfam" id="PF02518">
    <property type="entry name" value="HATPase_c"/>
    <property type="match status" value="1"/>
</dbReference>
<evidence type="ECO:0000313" key="18">
    <source>
        <dbReference type="EMBL" id="MDN5204830.1"/>
    </source>
</evidence>
<dbReference type="PANTHER" id="PTHR45339:SF1">
    <property type="entry name" value="HYBRID SIGNAL TRANSDUCTION HISTIDINE KINASE J"/>
    <property type="match status" value="1"/>
</dbReference>
<feature type="domain" description="Response regulatory" evidence="15">
    <location>
        <begin position="535"/>
        <end position="653"/>
    </location>
</feature>
<keyword evidence="7" id="KW-0547">Nucleotide-binding</keyword>
<feature type="domain" description="Histidine kinase" evidence="14">
    <location>
        <begin position="288"/>
        <end position="509"/>
    </location>
</feature>
<dbReference type="InterPro" id="IPR035965">
    <property type="entry name" value="PAS-like_dom_sf"/>
</dbReference>
<dbReference type="InterPro" id="IPR036641">
    <property type="entry name" value="HPT_dom_sf"/>
</dbReference>
<dbReference type="Proteomes" id="UP001172082">
    <property type="component" value="Unassembled WGS sequence"/>
</dbReference>
<evidence type="ECO:0000256" key="11">
    <source>
        <dbReference type="ARBA" id="ARBA00023136"/>
    </source>
</evidence>
<dbReference type="SUPFAM" id="SSF55785">
    <property type="entry name" value="PYP-like sensor domain (PAS domain)"/>
    <property type="match status" value="2"/>
</dbReference>
<dbReference type="InterPro" id="IPR013656">
    <property type="entry name" value="PAS_4"/>
</dbReference>
<keyword evidence="5 12" id="KW-0597">Phosphoprotein</keyword>
<evidence type="ECO:0000259" key="16">
    <source>
        <dbReference type="PROSITE" id="PS50112"/>
    </source>
</evidence>
<dbReference type="CDD" id="cd00082">
    <property type="entry name" value="HisKA"/>
    <property type="match status" value="1"/>
</dbReference>
<dbReference type="Pfam" id="PF08448">
    <property type="entry name" value="PAS_4"/>
    <property type="match status" value="1"/>
</dbReference>
<keyword evidence="9" id="KW-1133">Transmembrane helix</keyword>
<dbReference type="PRINTS" id="PR00344">
    <property type="entry name" value="BCTRLSENSOR"/>
</dbReference>
<dbReference type="SUPFAM" id="SSF52172">
    <property type="entry name" value="CheY-like"/>
    <property type="match status" value="1"/>
</dbReference>
<dbReference type="InterPro" id="IPR000700">
    <property type="entry name" value="PAS-assoc_C"/>
</dbReference>
<dbReference type="SUPFAM" id="SSF55874">
    <property type="entry name" value="ATPase domain of HSP90 chaperone/DNA topoisomerase II/histidine kinase"/>
    <property type="match status" value="1"/>
</dbReference>
<evidence type="ECO:0000256" key="10">
    <source>
        <dbReference type="ARBA" id="ARBA00023012"/>
    </source>
</evidence>
<dbReference type="InterPro" id="IPR004358">
    <property type="entry name" value="Sig_transdc_His_kin-like_C"/>
</dbReference>
<feature type="domain" description="PAC" evidence="17">
    <location>
        <begin position="218"/>
        <end position="270"/>
    </location>
</feature>
<protein>
    <recommendedName>
        <fullName evidence="3">histidine kinase</fullName>
        <ecNumber evidence="3">2.7.13.3</ecNumber>
    </recommendedName>
</protein>
<dbReference type="Pfam" id="PF00072">
    <property type="entry name" value="Response_reg"/>
    <property type="match status" value="1"/>
</dbReference>
<name>A0ABT8KVM3_9BACT</name>
<evidence type="ECO:0000256" key="13">
    <source>
        <dbReference type="SAM" id="Coils"/>
    </source>
</evidence>
<dbReference type="SUPFAM" id="SSF47226">
    <property type="entry name" value="Histidine-containing phosphotransfer domain, HPT domain"/>
    <property type="match status" value="1"/>
</dbReference>